<dbReference type="PANTHER" id="PTHR34512:SF30">
    <property type="entry name" value="OUTER MEMBRANE PROTEIN ASSEMBLY FACTOR BAMB"/>
    <property type="match status" value="1"/>
</dbReference>
<organism evidence="2 3">
    <name type="scientific">Armatimonas rosea</name>
    <dbReference type="NCBI Taxonomy" id="685828"/>
    <lineage>
        <taxon>Bacteria</taxon>
        <taxon>Bacillati</taxon>
        <taxon>Armatimonadota</taxon>
        <taxon>Armatimonadia</taxon>
        <taxon>Armatimonadales</taxon>
        <taxon>Armatimonadaceae</taxon>
        <taxon>Armatimonas</taxon>
    </lineage>
</organism>
<dbReference type="AlphaFoldDB" id="A0A7W9SR09"/>
<comment type="caution">
    <text evidence="2">The sequence shown here is derived from an EMBL/GenBank/DDBJ whole genome shotgun (WGS) entry which is preliminary data.</text>
</comment>
<dbReference type="Gene3D" id="2.130.10.10">
    <property type="entry name" value="YVTN repeat-like/Quinoprotein amine dehydrogenase"/>
    <property type="match status" value="1"/>
</dbReference>
<dbReference type="Pfam" id="PF13360">
    <property type="entry name" value="PQQ_2"/>
    <property type="match status" value="1"/>
</dbReference>
<dbReference type="SUPFAM" id="SSF50998">
    <property type="entry name" value="Quinoprotein alcohol dehydrogenase-like"/>
    <property type="match status" value="1"/>
</dbReference>
<dbReference type="InterPro" id="IPR002372">
    <property type="entry name" value="PQQ_rpt_dom"/>
</dbReference>
<dbReference type="InterPro" id="IPR011047">
    <property type="entry name" value="Quinoprotein_ADH-like_sf"/>
</dbReference>
<gene>
    <name evidence="2" type="ORF">HNQ39_003021</name>
</gene>
<keyword evidence="3" id="KW-1185">Reference proteome</keyword>
<dbReference type="InterPro" id="IPR015943">
    <property type="entry name" value="WD40/YVTN_repeat-like_dom_sf"/>
</dbReference>
<feature type="domain" description="Pyrrolo-quinoline quinone repeat" evidence="1">
    <location>
        <begin position="74"/>
        <end position="202"/>
    </location>
</feature>
<protein>
    <submittedName>
        <fullName evidence="2">Outer membrane protein assembly factor BamB</fullName>
    </submittedName>
</protein>
<dbReference type="PANTHER" id="PTHR34512">
    <property type="entry name" value="CELL SURFACE PROTEIN"/>
    <property type="match status" value="1"/>
</dbReference>
<reference evidence="2 3" key="1">
    <citation type="submission" date="2020-08" db="EMBL/GenBank/DDBJ databases">
        <title>Genomic Encyclopedia of Type Strains, Phase IV (KMG-IV): sequencing the most valuable type-strain genomes for metagenomic binning, comparative biology and taxonomic classification.</title>
        <authorList>
            <person name="Goeker M."/>
        </authorList>
    </citation>
    <scope>NUCLEOTIDE SEQUENCE [LARGE SCALE GENOMIC DNA]</scope>
    <source>
        <strain evidence="2 3">DSM 23562</strain>
    </source>
</reference>
<evidence type="ECO:0000259" key="1">
    <source>
        <dbReference type="Pfam" id="PF13360"/>
    </source>
</evidence>
<dbReference type="RefSeq" id="WP_184197653.1">
    <property type="nucleotide sequence ID" value="NZ_JACHGW010000002.1"/>
</dbReference>
<dbReference type="Proteomes" id="UP000520814">
    <property type="component" value="Unassembled WGS sequence"/>
</dbReference>
<evidence type="ECO:0000313" key="3">
    <source>
        <dbReference type="Proteomes" id="UP000520814"/>
    </source>
</evidence>
<accession>A0A7W9SR09</accession>
<evidence type="ECO:0000313" key="2">
    <source>
        <dbReference type="EMBL" id="MBB6051230.1"/>
    </source>
</evidence>
<proteinExistence type="predicted"/>
<sequence>MSNWPQAAGPKGNWQTSGKAPISWSVAENKGVVWKTTLPETGQSGLAVWGDWLFLTTMAEQAESNTAKEGGNIVGHCVDAKTGKILWSVALNAAEPSPYAYGFSDSSSPTPVTDGKRVWFTNSSGQIACCEAATGKVLWRREWKPTTGRPFNKQFEPILDNGILLSCEPREPGDPQRERDPWNYLKGLDAATGKVLWVAEDALTHYNTPVYGKLDGVPCVLQGRGGHHDVPEKPTGLSLTRLTDGKTLWRTELTGKALYNMHWDEKIAVWIDEDKSELTVLESKTGKILRKIALDLSVSLRTWDGAQYATESGVNLKQRKIKVFPAWFTNIVIDGHCWFLCFSNPQPAYGQGPTGPLYCAGRVNLASGKVEYLELPTAPGGVYKKPVPASTVNSRGRDIAQDGRSKRDGWHWVFIGSPIAVDGRIYYTVQNGVTYVLNGKAKTMDERAILAVNDLGPLGQTWSLNTPTAVNGKLYHRTMKELICLG</sequence>
<name>A0A7W9SR09_ARMRO</name>
<dbReference type="EMBL" id="JACHGW010000002">
    <property type="protein sequence ID" value="MBB6051230.1"/>
    <property type="molecule type" value="Genomic_DNA"/>
</dbReference>